<keyword evidence="1" id="KW-1133">Transmembrane helix</keyword>
<dbReference type="Pfam" id="PF11188">
    <property type="entry name" value="DUF2975"/>
    <property type="match status" value="1"/>
</dbReference>
<accession>A0A3E3K0M8</accession>
<evidence type="ECO:0000313" key="3">
    <source>
        <dbReference type="Proteomes" id="UP000261080"/>
    </source>
</evidence>
<keyword evidence="3" id="KW-1185">Reference proteome</keyword>
<dbReference type="EMBL" id="QVLX01000006">
    <property type="protein sequence ID" value="RGE86170.1"/>
    <property type="molecule type" value="Genomic_DNA"/>
</dbReference>
<reference evidence="2 3" key="1">
    <citation type="submission" date="2018-08" db="EMBL/GenBank/DDBJ databases">
        <title>A genome reference for cultivated species of the human gut microbiota.</title>
        <authorList>
            <person name="Zou Y."/>
            <person name="Xue W."/>
            <person name="Luo G."/>
        </authorList>
    </citation>
    <scope>NUCLEOTIDE SEQUENCE [LARGE SCALE GENOMIC DNA]</scope>
    <source>
        <strain evidence="2 3">AF37-2AT</strain>
    </source>
</reference>
<dbReference type="AlphaFoldDB" id="A0A3E3K0M8"/>
<feature type="transmembrane region" description="Helical" evidence="1">
    <location>
        <begin position="7"/>
        <end position="30"/>
    </location>
</feature>
<dbReference type="Proteomes" id="UP000261080">
    <property type="component" value="Unassembled WGS sequence"/>
</dbReference>
<protein>
    <submittedName>
        <fullName evidence="2">DUF2975 domain-containing protein</fullName>
    </submittedName>
</protein>
<organism evidence="2 3">
    <name type="scientific">Sellimonas intestinalis</name>
    <dbReference type="NCBI Taxonomy" id="1653434"/>
    <lineage>
        <taxon>Bacteria</taxon>
        <taxon>Bacillati</taxon>
        <taxon>Bacillota</taxon>
        <taxon>Clostridia</taxon>
        <taxon>Lachnospirales</taxon>
        <taxon>Lachnospiraceae</taxon>
        <taxon>Sellimonas</taxon>
    </lineage>
</organism>
<keyword evidence="1" id="KW-0472">Membrane</keyword>
<dbReference type="OrthoDB" id="9791568at2"/>
<evidence type="ECO:0000256" key="1">
    <source>
        <dbReference type="SAM" id="Phobius"/>
    </source>
</evidence>
<evidence type="ECO:0000313" key="2">
    <source>
        <dbReference type="EMBL" id="RGE86170.1"/>
    </source>
</evidence>
<feature type="transmembrane region" description="Helical" evidence="1">
    <location>
        <begin position="42"/>
        <end position="63"/>
    </location>
</feature>
<gene>
    <name evidence="2" type="ORF">DW016_11745</name>
</gene>
<feature type="transmembrane region" description="Helical" evidence="1">
    <location>
        <begin position="84"/>
        <end position="100"/>
    </location>
</feature>
<feature type="transmembrane region" description="Helical" evidence="1">
    <location>
        <begin position="106"/>
        <end position="131"/>
    </location>
</feature>
<comment type="caution">
    <text evidence="2">The sequence shown here is derived from an EMBL/GenBank/DDBJ whole genome shotgun (WGS) entry which is preliminary data.</text>
</comment>
<dbReference type="InterPro" id="IPR021354">
    <property type="entry name" value="DUF2975"/>
</dbReference>
<keyword evidence="1" id="KW-0812">Transmembrane</keyword>
<name>A0A3E3K0M8_9FIRM</name>
<sequence length="145" mass="16388">MVLVTRWILNFMLVSGVLVFVSLPFLLQYAGDHYAPIIKEHYVLYLIVYLISGVMGIIIVYCLRKMIGTVIRRNCFVDENVRELNIMGMSGCVITVTFLIKEILAWTAAGIVIVIVFFIAALFSFVLAGVFAEAVRYKKENDLTI</sequence>
<proteinExistence type="predicted"/>